<evidence type="ECO:0000313" key="2">
    <source>
        <dbReference type="Proteomes" id="UP000276133"/>
    </source>
</evidence>
<reference evidence="1 2" key="1">
    <citation type="journal article" date="2018" name="Sci. Rep.">
        <title>Genomic signatures of local adaptation to the degree of environmental predictability in rotifers.</title>
        <authorList>
            <person name="Franch-Gras L."/>
            <person name="Hahn C."/>
            <person name="Garcia-Roger E.M."/>
            <person name="Carmona M.J."/>
            <person name="Serra M."/>
            <person name="Gomez A."/>
        </authorList>
    </citation>
    <scope>NUCLEOTIDE SEQUENCE [LARGE SCALE GENOMIC DNA]</scope>
    <source>
        <strain evidence="1">HYR1</strain>
    </source>
</reference>
<organism evidence="1 2">
    <name type="scientific">Brachionus plicatilis</name>
    <name type="common">Marine rotifer</name>
    <name type="synonym">Brachionus muelleri</name>
    <dbReference type="NCBI Taxonomy" id="10195"/>
    <lineage>
        <taxon>Eukaryota</taxon>
        <taxon>Metazoa</taxon>
        <taxon>Spiralia</taxon>
        <taxon>Gnathifera</taxon>
        <taxon>Rotifera</taxon>
        <taxon>Eurotatoria</taxon>
        <taxon>Monogononta</taxon>
        <taxon>Pseudotrocha</taxon>
        <taxon>Ploima</taxon>
        <taxon>Brachionidae</taxon>
        <taxon>Brachionus</taxon>
    </lineage>
</organism>
<dbReference type="Proteomes" id="UP000276133">
    <property type="component" value="Unassembled WGS sequence"/>
</dbReference>
<dbReference type="AlphaFoldDB" id="A0A3M7RV42"/>
<proteinExistence type="predicted"/>
<comment type="caution">
    <text evidence="1">The sequence shown here is derived from an EMBL/GenBank/DDBJ whole genome shotgun (WGS) entry which is preliminary data.</text>
</comment>
<name>A0A3M7RV42_BRAPC</name>
<gene>
    <name evidence="1" type="ORF">BpHYR1_034321</name>
</gene>
<keyword evidence="2" id="KW-1185">Reference proteome</keyword>
<sequence length="103" mass="12210">MTSNATHYLILSSIRIFLNSIRILDNIELHVDCRIVTELKIATIDKALNEEFTRLINYFFVFQSRRIEPFRTNLLYCIYFEKKICNCDLPISYVNLKFLTAPI</sequence>
<protein>
    <submittedName>
        <fullName evidence="1">Uncharacterized protein</fullName>
    </submittedName>
</protein>
<dbReference type="EMBL" id="REGN01002563">
    <property type="protein sequence ID" value="RNA27330.1"/>
    <property type="molecule type" value="Genomic_DNA"/>
</dbReference>
<accession>A0A3M7RV42</accession>
<evidence type="ECO:0000313" key="1">
    <source>
        <dbReference type="EMBL" id="RNA27330.1"/>
    </source>
</evidence>